<sequence length="120" mass="13407">MKILSINGKKMPEDLSNDFLIPQGTYKLEVQPYPLTSNGHFDFHDLSGDVKFLTVNAKVGNTIYLCLGIKTDPSQKKSWSPYFVSVVPWESAPLKIHSEMGSKGGCTRSTSSLPYIWTHN</sequence>
<dbReference type="AlphaFoldDB" id="A0A5F1ZUC5"/>
<accession>A0A5F1ZUC5</accession>
<organism evidence="1 4">
    <name type="scientific">Leptospira langatensis</name>
    <dbReference type="NCBI Taxonomy" id="2484983"/>
    <lineage>
        <taxon>Bacteria</taxon>
        <taxon>Pseudomonadati</taxon>
        <taxon>Spirochaetota</taxon>
        <taxon>Spirochaetia</taxon>
        <taxon>Leptospirales</taxon>
        <taxon>Leptospiraceae</taxon>
        <taxon>Leptospira</taxon>
    </lineage>
</organism>
<keyword evidence="3" id="KW-1185">Reference proteome</keyword>
<evidence type="ECO:0000313" key="2">
    <source>
        <dbReference type="EMBL" id="TGL40545.1"/>
    </source>
</evidence>
<dbReference type="RefSeq" id="WP_135645862.1">
    <property type="nucleotide sequence ID" value="NZ_RQER01000010.1"/>
</dbReference>
<dbReference type="Proteomes" id="UP000297273">
    <property type="component" value="Unassembled WGS sequence"/>
</dbReference>
<name>A0A5F1ZUC5_9LEPT</name>
<gene>
    <name evidence="1" type="ORF">EHO57_15335</name>
    <name evidence="2" type="ORF">EHQ53_11165</name>
</gene>
<evidence type="ECO:0000313" key="1">
    <source>
        <dbReference type="EMBL" id="TGJ98888.1"/>
    </source>
</evidence>
<dbReference type="EMBL" id="RQER01000010">
    <property type="protein sequence ID" value="TGJ98888.1"/>
    <property type="molecule type" value="Genomic_DNA"/>
</dbReference>
<comment type="caution">
    <text evidence="1">The sequence shown here is derived from an EMBL/GenBank/DDBJ whole genome shotgun (WGS) entry which is preliminary data.</text>
</comment>
<evidence type="ECO:0000313" key="3">
    <source>
        <dbReference type="Proteomes" id="UP000297273"/>
    </source>
</evidence>
<evidence type="ECO:0000313" key="4">
    <source>
        <dbReference type="Proteomes" id="UP000297946"/>
    </source>
</evidence>
<protein>
    <submittedName>
        <fullName evidence="1">Uncharacterized protein</fullName>
    </submittedName>
</protein>
<dbReference type="EMBL" id="RQGC01000007">
    <property type="protein sequence ID" value="TGL40545.1"/>
    <property type="molecule type" value="Genomic_DNA"/>
</dbReference>
<reference evidence="1 4" key="2">
    <citation type="journal article" date="2019" name="PLoS Negl. Trop. Dis.">
        <title>Revisiting the worldwide diversity of Leptospira species in the environment.</title>
        <authorList>
            <person name="Vincent A.T."/>
            <person name="Schiettekatte O."/>
            <person name="Bourhy P."/>
            <person name="Veyrier F.J."/>
            <person name="Picardeau M."/>
        </authorList>
    </citation>
    <scope>NUCLEOTIDE SEQUENCE [LARGE SCALE GENOMIC DNA]</scope>
    <source>
        <strain evidence="2">201702690</strain>
        <strain evidence="1 4">SSW18</strain>
    </source>
</reference>
<dbReference type="Proteomes" id="UP000297946">
    <property type="component" value="Unassembled WGS sequence"/>
</dbReference>
<reference evidence="2" key="1">
    <citation type="submission" date="2018-10" db="EMBL/GenBank/DDBJ databases">
        <authorList>
            <person name="Vincent A.T."/>
            <person name="Schiettekatte O."/>
            <person name="Bourhy P."/>
            <person name="Veyrier F.J."/>
            <person name="Picardeau M."/>
        </authorList>
    </citation>
    <scope>NUCLEOTIDE SEQUENCE</scope>
    <source>
        <strain evidence="2">201702690</strain>
    </source>
</reference>
<proteinExistence type="predicted"/>